<dbReference type="AlphaFoldDB" id="A0A6L2ZKB4"/>
<dbReference type="EMBL" id="BLXO01000001">
    <property type="protein sequence ID" value="GFN45273.1"/>
    <property type="molecule type" value="Genomic_DNA"/>
</dbReference>
<keyword evidence="1" id="KW-0732">Signal</keyword>
<gene>
    <name evidence="2" type="ORF">RINTU1_03410</name>
</gene>
<dbReference type="Proteomes" id="UP000504714">
    <property type="component" value="Unassembled WGS sequence"/>
</dbReference>
<reference evidence="2 3" key="1">
    <citation type="submission" date="2020-06" db="EMBL/GenBank/DDBJ databases">
        <title>The genome sequence of Candidatus Regiella insecticola strain Tut.</title>
        <authorList>
            <person name="Nikoh N."/>
            <person name="Tsuchida T."/>
            <person name="Koga R."/>
            <person name="Oshima K."/>
            <person name="Hattori M."/>
            <person name="Fukatsu T."/>
        </authorList>
    </citation>
    <scope>NUCLEOTIDE SEQUENCE [LARGE SCALE GENOMIC DNA]</scope>
    <source>
        <strain evidence="2 3">Tut</strain>
    </source>
</reference>
<sequence>MKKIIPLLFFLTSCFFSSLVMASPAINIGSMYDMLMPGENTLTKRIYNSGSSTAFVRVDILEITLGVKKNTETPIVQVKDNKVNKETLIVTPQRLIIPPSGFQYVRLIFPGKRDKERYYRVRFTPVLPKSNDGFNLTDKELKDYKSTQEIKAGVNVMTGYGSALFVLPENPRFDTQVIKDKQLITVKNNGNATVLLDKIRICLQEKEQKKCEEERRTFILPGKSYQLDKKTAEGEINYTLIEGKST</sequence>
<name>A0A6L2ZKB4_9ENTR</name>
<evidence type="ECO:0000313" key="3">
    <source>
        <dbReference type="Proteomes" id="UP000504714"/>
    </source>
</evidence>
<feature type="signal peptide" evidence="1">
    <location>
        <begin position="1"/>
        <end position="22"/>
    </location>
</feature>
<feature type="chain" id="PRO_5027004135" evidence="1">
    <location>
        <begin position="23"/>
        <end position="246"/>
    </location>
</feature>
<comment type="caution">
    <text evidence="2">The sequence shown here is derived from an EMBL/GenBank/DDBJ whole genome shotgun (WGS) entry which is preliminary data.</text>
</comment>
<evidence type="ECO:0000256" key="1">
    <source>
        <dbReference type="SAM" id="SignalP"/>
    </source>
</evidence>
<evidence type="ECO:0000313" key="2">
    <source>
        <dbReference type="EMBL" id="GFN45273.1"/>
    </source>
</evidence>
<dbReference type="Gene3D" id="2.60.40.10">
    <property type="entry name" value="Immunoglobulins"/>
    <property type="match status" value="1"/>
</dbReference>
<dbReference type="InterPro" id="IPR013783">
    <property type="entry name" value="Ig-like_fold"/>
</dbReference>
<dbReference type="SUPFAM" id="SSF49354">
    <property type="entry name" value="PapD-like"/>
    <property type="match status" value="1"/>
</dbReference>
<proteinExistence type="predicted"/>
<dbReference type="RefSeq" id="WP_176487154.1">
    <property type="nucleotide sequence ID" value="NZ_BLXO01000001.1"/>
</dbReference>
<dbReference type="InterPro" id="IPR008962">
    <property type="entry name" value="PapD-like_sf"/>
</dbReference>
<protein>
    <submittedName>
        <fullName evidence="2">Uncharacterized protein</fullName>
    </submittedName>
</protein>
<organism evidence="2 3">
    <name type="scientific">Candidatus Regiella insecticola</name>
    <dbReference type="NCBI Taxonomy" id="138073"/>
    <lineage>
        <taxon>Bacteria</taxon>
        <taxon>Pseudomonadati</taxon>
        <taxon>Pseudomonadota</taxon>
        <taxon>Gammaproteobacteria</taxon>
        <taxon>Enterobacterales</taxon>
        <taxon>Enterobacteriaceae</taxon>
        <taxon>aphid secondary symbionts</taxon>
        <taxon>Candidatus Regiella</taxon>
    </lineage>
</organism>
<accession>A0A6L2ZKB4</accession>